<sequence length="68" mass="7287">MNEHPADEVPHGQFPGIVPVLADGHVRLRAMTGADLPFVGVVDLRPGEREGLPWEIGFALHPAARGRG</sequence>
<accession>A0A1W1ZVR2</accession>
<gene>
    <name evidence="1" type="ORF">SAMN06296429_104262</name>
</gene>
<dbReference type="OrthoDB" id="9795188at2"/>
<reference evidence="1 2" key="1">
    <citation type="submission" date="2017-04" db="EMBL/GenBank/DDBJ databases">
        <authorList>
            <person name="Afonso C.L."/>
            <person name="Miller P.J."/>
            <person name="Scott M.A."/>
            <person name="Spackman E."/>
            <person name="Goraichik I."/>
            <person name="Dimitrov K.M."/>
            <person name="Suarez D.L."/>
            <person name="Swayne D.E."/>
        </authorList>
    </citation>
    <scope>NUCLEOTIDE SEQUENCE [LARGE SCALE GENOMIC DNA]</scope>
    <source>
        <strain evidence="1 2">CGMCC 1.12511</strain>
    </source>
</reference>
<dbReference type="Proteomes" id="UP000192634">
    <property type="component" value="Unassembled WGS sequence"/>
</dbReference>
<proteinExistence type="predicted"/>
<dbReference type="RefSeq" id="WP_084450364.1">
    <property type="nucleotide sequence ID" value="NZ_FWXN01000004.1"/>
</dbReference>
<dbReference type="AlphaFoldDB" id="A0A1W1ZVR2"/>
<evidence type="ECO:0000313" key="2">
    <source>
        <dbReference type="Proteomes" id="UP000192634"/>
    </source>
</evidence>
<name>A0A1W1ZVR2_9MICO</name>
<evidence type="ECO:0000313" key="1">
    <source>
        <dbReference type="EMBL" id="SMC52504.1"/>
    </source>
</evidence>
<dbReference type="EMBL" id="FWXN01000004">
    <property type="protein sequence ID" value="SMC52504.1"/>
    <property type="molecule type" value="Genomic_DNA"/>
</dbReference>
<organism evidence="1 2">
    <name type="scientific">Janibacter indicus</name>
    <dbReference type="NCBI Taxonomy" id="857417"/>
    <lineage>
        <taxon>Bacteria</taxon>
        <taxon>Bacillati</taxon>
        <taxon>Actinomycetota</taxon>
        <taxon>Actinomycetes</taxon>
        <taxon>Micrococcales</taxon>
        <taxon>Intrasporangiaceae</taxon>
        <taxon>Janibacter</taxon>
    </lineage>
</organism>
<protein>
    <submittedName>
        <fullName evidence="1">Uncharacterized protein</fullName>
    </submittedName>
</protein>